<gene>
    <name evidence="4" type="ORF">BCR41DRAFT_349318</name>
</gene>
<dbReference type="Gene3D" id="2.170.270.10">
    <property type="entry name" value="SET domain"/>
    <property type="match status" value="1"/>
</dbReference>
<dbReference type="InParanoid" id="A0A1Y2GUF2"/>
<dbReference type="InterPro" id="IPR011990">
    <property type="entry name" value="TPR-like_helical_dom_sf"/>
</dbReference>
<keyword evidence="1" id="KW-0489">Methyltransferase</keyword>
<dbReference type="GeneID" id="33565290"/>
<keyword evidence="2" id="KW-0808">Transferase</keyword>
<dbReference type="GO" id="GO:0008168">
    <property type="term" value="F:methyltransferase activity"/>
    <property type="evidence" value="ECO:0007669"/>
    <property type="project" value="UniProtKB-KW"/>
</dbReference>
<dbReference type="EMBL" id="MCFF01000009">
    <property type="protein sequence ID" value="ORZ23860.1"/>
    <property type="molecule type" value="Genomic_DNA"/>
</dbReference>
<dbReference type="Proteomes" id="UP000193648">
    <property type="component" value="Unassembled WGS sequence"/>
</dbReference>
<dbReference type="AlphaFoldDB" id="A0A1Y2GUF2"/>
<dbReference type="GO" id="GO:0042826">
    <property type="term" value="F:histone deacetylase binding"/>
    <property type="evidence" value="ECO:0007669"/>
    <property type="project" value="TreeGrafter"/>
</dbReference>
<dbReference type="GO" id="GO:0005737">
    <property type="term" value="C:cytoplasm"/>
    <property type="evidence" value="ECO:0007669"/>
    <property type="project" value="TreeGrafter"/>
</dbReference>
<evidence type="ECO:0000256" key="3">
    <source>
        <dbReference type="ARBA" id="ARBA00022691"/>
    </source>
</evidence>
<dbReference type="GO" id="GO:0032259">
    <property type="term" value="P:methylation"/>
    <property type="evidence" value="ECO:0007669"/>
    <property type="project" value="UniProtKB-KW"/>
</dbReference>
<dbReference type="SUPFAM" id="SSF82199">
    <property type="entry name" value="SET domain"/>
    <property type="match status" value="1"/>
</dbReference>
<sequence>MTTTSVSHENDIIQDYVHAQLTAACKEGSLTLETIIEKPVLDCYNHEKLLDLMALPTLDIASIKEAFMPPCTMPNRAAIIDRIIAAGFDPLPDIQSISNVVAMTTTSTTTTATVRTTPVTLSGIPPIDGRTRLDPRFKVGFSELHGHAVEIDRKSNDSNRLEAHGRRRVESGTYIFEHDEMPYASVIEKVWKDRLCEECLRRLPKDSEVVACPSCPKVRSNASSAEITFNRSSLSSSTSQGRFTDQKIPQSDGVARFCSQSCLQSAWRAWHGYECGYSAQLMGHSQLTRLALRILWQNVRHGIFITASLLDLLTPAPTTSDPAFSLINTVADLSLDTDGSSLDMSNNSLCYSPRSINTNGSDILPSQLCHNFGRLNRVTKLAFLMTGYYLQWLIDLPEDLAVELAYLQALVKFNSFAIKAHFLTSMDRSKNITERNEYTIGSALYPLASMFNHSCTPNAMVVFGKDGKLLQDKSVGGGLKDDFKEPDPRLINVITSKALRVDSDLPVFIKISYGPQAGRMSTKERKEYLRQSYLFECDCSACDDQDAESDLKKVYLCQKNRYECQPMTETDKRCPTCSSPIDIKKRQKMLQAIKRLLTETQDPSLIPSKRLALLETLESVQSEMFVDTYILYGNTCDQLAMMYAQKGDLDKSIGWCKKALKAVVVHFAHNSIEVAQETLKLAGLLFNNMQVKEAMKQVQIAITLYRDHYGVNSRHPDLLELYEMEKILKPLV</sequence>
<evidence type="ECO:0000313" key="4">
    <source>
        <dbReference type="EMBL" id="ORZ23860.1"/>
    </source>
</evidence>
<dbReference type="STRING" id="64571.A0A1Y2GUF2"/>
<name>A0A1Y2GUF2_9FUNG</name>
<evidence type="ECO:0000256" key="2">
    <source>
        <dbReference type="ARBA" id="ARBA00022679"/>
    </source>
</evidence>
<evidence type="ECO:0000313" key="5">
    <source>
        <dbReference type="Proteomes" id="UP000193648"/>
    </source>
</evidence>
<evidence type="ECO:0000256" key="1">
    <source>
        <dbReference type="ARBA" id="ARBA00022603"/>
    </source>
</evidence>
<dbReference type="InterPro" id="IPR046341">
    <property type="entry name" value="SET_dom_sf"/>
</dbReference>
<protein>
    <recommendedName>
        <fullName evidence="6">SET domain-containing protein</fullName>
    </recommendedName>
</protein>
<evidence type="ECO:0008006" key="6">
    <source>
        <dbReference type="Google" id="ProtNLM"/>
    </source>
</evidence>
<keyword evidence="3" id="KW-0949">S-adenosyl-L-methionine</keyword>
<comment type="caution">
    <text evidence="4">The sequence shown here is derived from an EMBL/GenBank/DDBJ whole genome shotgun (WGS) entry which is preliminary data.</text>
</comment>
<proteinExistence type="predicted"/>
<reference evidence="4 5" key="1">
    <citation type="submission" date="2016-07" db="EMBL/GenBank/DDBJ databases">
        <title>Pervasive Adenine N6-methylation of Active Genes in Fungi.</title>
        <authorList>
            <consortium name="DOE Joint Genome Institute"/>
            <person name="Mondo S.J."/>
            <person name="Dannebaum R.O."/>
            <person name="Kuo R.C."/>
            <person name="Labutti K."/>
            <person name="Haridas S."/>
            <person name="Kuo A."/>
            <person name="Salamov A."/>
            <person name="Ahrendt S.R."/>
            <person name="Lipzen A."/>
            <person name="Sullivan W."/>
            <person name="Andreopoulos W.B."/>
            <person name="Clum A."/>
            <person name="Lindquist E."/>
            <person name="Daum C."/>
            <person name="Ramamoorthy G.K."/>
            <person name="Gryganskyi A."/>
            <person name="Culley D."/>
            <person name="Magnuson J.K."/>
            <person name="James T.Y."/>
            <person name="O'Malley M.A."/>
            <person name="Stajich J.E."/>
            <person name="Spatafora J.W."/>
            <person name="Visel A."/>
            <person name="Grigoriev I.V."/>
        </authorList>
    </citation>
    <scope>NUCLEOTIDE SEQUENCE [LARGE SCALE GENOMIC DNA]</scope>
    <source>
        <strain evidence="4 5">NRRL 3116</strain>
    </source>
</reference>
<dbReference type="Gene3D" id="1.25.40.10">
    <property type="entry name" value="Tetratricopeptide repeat domain"/>
    <property type="match status" value="1"/>
</dbReference>
<organism evidence="4 5">
    <name type="scientific">Lobosporangium transversale</name>
    <dbReference type="NCBI Taxonomy" id="64571"/>
    <lineage>
        <taxon>Eukaryota</taxon>
        <taxon>Fungi</taxon>
        <taxon>Fungi incertae sedis</taxon>
        <taxon>Mucoromycota</taxon>
        <taxon>Mortierellomycotina</taxon>
        <taxon>Mortierellomycetes</taxon>
        <taxon>Mortierellales</taxon>
        <taxon>Mortierellaceae</taxon>
        <taxon>Lobosporangium</taxon>
    </lineage>
</organism>
<keyword evidence="5" id="KW-1185">Reference proteome</keyword>
<dbReference type="RefSeq" id="XP_021883674.1">
    <property type="nucleotide sequence ID" value="XM_022023446.1"/>
</dbReference>
<dbReference type="PANTHER" id="PTHR46165:SF2">
    <property type="entry name" value="SET AND MYND DOMAIN-CONTAINING PROTEIN 4"/>
    <property type="match status" value="1"/>
</dbReference>
<dbReference type="OrthoDB" id="265717at2759"/>
<dbReference type="InterPro" id="IPR052097">
    <property type="entry name" value="SET-MYND_domain_protein"/>
</dbReference>
<accession>A0A1Y2GUF2</accession>
<dbReference type="GO" id="GO:0005634">
    <property type="term" value="C:nucleus"/>
    <property type="evidence" value="ECO:0007669"/>
    <property type="project" value="TreeGrafter"/>
</dbReference>
<dbReference type="PANTHER" id="PTHR46165">
    <property type="entry name" value="SET AND MYND DOMAIN-CONTAINING PROTEIN 4"/>
    <property type="match status" value="1"/>
</dbReference>